<comment type="caution">
    <text evidence="1">The sequence shown here is derived from an EMBL/GenBank/DDBJ whole genome shotgun (WGS) entry which is preliminary data.</text>
</comment>
<evidence type="ECO:0000313" key="2">
    <source>
        <dbReference type="Proteomes" id="UP000278962"/>
    </source>
</evidence>
<evidence type="ECO:0000313" key="1">
    <source>
        <dbReference type="EMBL" id="RKQ84989.1"/>
    </source>
</evidence>
<reference evidence="1 2" key="1">
    <citation type="submission" date="2018-10" db="EMBL/GenBank/DDBJ databases">
        <title>Genomic Encyclopedia of Archaeal and Bacterial Type Strains, Phase II (KMG-II): from individual species to whole genera.</title>
        <authorList>
            <person name="Goeker M."/>
        </authorList>
    </citation>
    <scope>NUCLEOTIDE SEQUENCE [LARGE SCALE GENOMIC DNA]</scope>
    <source>
        <strain evidence="1 2">DSM 14954</strain>
    </source>
</reference>
<dbReference type="EMBL" id="RBIL01000003">
    <property type="protein sequence ID" value="RKQ84989.1"/>
    <property type="molecule type" value="Genomic_DNA"/>
</dbReference>
<name>A0A660KYA1_9ACTN</name>
<proteinExistence type="predicted"/>
<gene>
    <name evidence="1" type="ORF">C8N24_6620</name>
</gene>
<organism evidence="1 2">
    <name type="scientific">Solirubrobacter pauli</name>
    <dbReference type="NCBI Taxonomy" id="166793"/>
    <lineage>
        <taxon>Bacteria</taxon>
        <taxon>Bacillati</taxon>
        <taxon>Actinomycetota</taxon>
        <taxon>Thermoleophilia</taxon>
        <taxon>Solirubrobacterales</taxon>
        <taxon>Solirubrobacteraceae</taxon>
        <taxon>Solirubrobacter</taxon>
    </lineage>
</organism>
<dbReference type="Proteomes" id="UP000278962">
    <property type="component" value="Unassembled WGS sequence"/>
</dbReference>
<sequence length="177" mass="19460">MDTNQYEAAVTRLKSVNAVIEDLDPAIRADAFRVLESYVTGAPTTKGRADTASQRAGDAGGGETVSVIAASTLDDDSIIQLLEKHESTAATDNGVLVTAIFYSVFGRGPFEPKDFKTFADRHAMIWPNQYHKTVARRKQDGNLIVRKAQDGWYVTTAGEAYFRETYGVKRGNQPRPE</sequence>
<dbReference type="OrthoDB" id="9553463at2"/>
<accession>A0A660KYA1</accession>
<keyword evidence="2" id="KW-1185">Reference proteome</keyword>
<protein>
    <submittedName>
        <fullName evidence="1">Uncharacterized protein</fullName>
    </submittedName>
</protein>
<dbReference type="RefSeq" id="WP_147448111.1">
    <property type="nucleotide sequence ID" value="NZ_RBIL01000003.1"/>
</dbReference>
<dbReference type="AlphaFoldDB" id="A0A660KYA1"/>